<comment type="subcellular location">
    <subcellularLocation>
        <location evidence="1 11">Cell outer membrane</location>
        <topology evidence="1 11">Multi-pass membrane protein</topology>
    </subcellularLocation>
</comment>
<dbReference type="AlphaFoldDB" id="A0A7W5BBN9"/>
<keyword evidence="3 11" id="KW-0813">Transport</keyword>
<organism evidence="16 17">
    <name type="scientific">Pseudoduganella violacea</name>
    <dbReference type="NCBI Taxonomy" id="1715466"/>
    <lineage>
        <taxon>Bacteria</taxon>
        <taxon>Pseudomonadati</taxon>
        <taxon>Pseudomonadota</taxon>
        <taxon>Betaproteobacteria</taxon>
        <taxon>Burkholderiales</taxon>
        <taxon>Oxalobacteraceae</taxon>
        <taxon>Telluria group</taxon>
        <taxon>Pseudoduganella</taxon>
    </lineage>
</organism>
<keyword evidence="10 11" id="KW-0998">Cell outer membrane</keyword>
<comment type="caution">
    <text evidence="16">The sequence shown here is derived from an EMBL/GenBank/DDBJ whole genome shotgun (WGS) entry which is preliminary data.</text>
</comment>
<feature type="domain" description="TonB-dependent receptor-like beta-barrel" evidence="14">
    <location>
        <begin position="271"/>
        <end position="677"/>
    </location>
</feature>
<dbReference type="InterPro" id="IPR037066">
    <property type="entry name" value="Plug_dom_sf"/>
</dbReference>
<keyword evidence="9 16" id="KW-0675">Receptor</keyword>
<dbReference type="SUPFAM" id="SSF56935">
    <property type="entry name" value="Porins"/>
    <property type="match status" value="1"/>
</dbReference>
<dbReference type="InterPro" id="IPR000531">
    <property type="entry name" value="Beta-barrel_TonB"/>
</dbReference>
<keyword evidence="5 11" id="KW-0812">Transmembrane</keyword>
<evidence type="ECO:0000256" key="3">
    <source>
        <dbReference type="ARBA" id="ARBA00022448"/>
    </source>
</evidence>
<evidence type="ECO:0000256" key="12">
    <source>
        <dbReference type="RuleBase" id="RU003357"/>
    </source>
</evidence>
<dbReference type="RefSeq" id="WP_183441824.1">
    <property type="nucleotide sequence ID" value="NZ_JACHXD010000008.1"/>
</dbReference>
<evidence type="ECO:0000256" key="13">
    <source>
        <dbReference type="SAM" id="SignalP"/>
    </source>
</evidence>
<dbReference type="PANTHER" id="PTHR30069">
    <property type="entry name" value="TONB-DEPENDENT OUTER MEMBRANE RECEPTOR"/>
    <property type="match status" value="1"/>
</dbReference>
<dbReference type="InterPro" id="IPR012910">
    <property type="entry name" value="Plug_dom"/>
</dbReference>
<dbReference type="Proteomes" id="UP000541535">
    <property type="component" value="Unassembled WGS sequence"/>
</dbReference>
<dbReference type="EMBL" id="JACHXD010000008">
    <property type="protein sequence ID" value="MBB3120033.1"/>
    <property type="molecule type" value="Genomic_DNA"/>
</dbReference>
<evidence type="ECO:0000313" key="16">
    <source>
        <dbReference type="EMBL" id="MBB3120033.1"/>
    </source>
</evidence>
<accession>A0A7W5BBN9</accession>
<evidence type="ECO:0000256" key="4">
    <source>
        <dbReference type="ARBA" id="ARBA00022452"/>
    </source>
</evidence>
<feature type="domain" description="TonB-dependent receptor plug" evidence="15">
    <location>
        <begin position="45"/>
        <end position="143"/>
    </location>
</feature>
<keyword evidence="17" id="KW-1185">Reference proteome</keyword>
<dbReference type="PANTHER" id="PTHR30069:SF29">
    <property type="entry name" value="HEMOGLOBIN AND HEMOGLOBIN-HAPTOGLOBIN-BINDING PROTEIN 1-RELATED"/>
    <property type="match status" value="1"/>
</dbReference>
<evidence type="ECO:0000256" key="10">
    <source>
        <dbReference type="ARBA" id="ARBA00023237"/>
    </source>
</evidence>
<proteinExistence type="inferred from homology"/>
<dbReference type="GO" id="GO:0009279">
    <property type="term" value="C:cell outer membrane"/>
    <property type="evidence" value="ECO:0007669"/>
    <property type="project" value="UniProtKB-SubCell"/>
</dbReference>
<evidence type="ECO:0000256" key="6">
    <source>
        <dbReference type="ARBA" id="ARBA00022729"/>
    </source>
</evidence>
<reference evidence="16 17" key="1">
    <citation type="submission" date="2020-08" db="EMBL/GenBank/DDBJ databases">
        <title>Genomic Encyclopedia of Type Strains, Phase III (KMG-III): the genomes of soil and plant-associated and newly described type strains.</title>
        <authorList>
            <person name="Whitman W."/>
        </authorList>
    </citation>
    <scope>NUCLEOTIDE SEQUENCE [LARGE SCALE GENOMIC DNA]</scope>
    <source>
        <strain evidence="16 17">CECT 8897</strain>
    </source>
</reference>
<dbReference type="Pfam" id="PF07715">
    <property type="entry name" value="Plug"/>
    <property type="match status" value="1"/>
</dbReference>
<dbReference type="InterPro" id="IPR036942">
    <property type="entry name" value="Beta-barrel_TonB_sf"/>
</dbReference>
<evidence type="ECO:0000256" key="8">
    <source>
        <dbReference type="ARBA" id="ARBA00023136"/>
    </source>
</evidence>
<keyword evidence="6 13" id="KW-0732">Signal</keyword>
<dbReference type="Gene3D" id="2.40.170.20">
    <property type="entry name" value="TonB-dependent receptor, beta-barrel domain"/>
    <property type="match status" value="1"/>
</dbReference>
<dbReference type="GO" id="GO:0044718">
    <property type="term" value="P:siderophore transmembrane transport"/>
    <property type="evidence" value="ECO:0007669"/>
    <property type="project" value="TreeGrafter"/>
</dbReference>
<dbReference type="InterPro" id="IPR039426">
    <property type="entry name" value="TonB-dep_rcpt-like"/>
</dbReference>
<dbReference type="Gene3D" id="2.170.130.10">
    <property type="entry name" value="TonB-dependent receptor, plug domain"/>
    <property type="match status" value="1"/>
</dbReference>
<evidence type="ECO:0000256" key="7">
    <source>
        <dbReference type="ARBA" id="ARBA00023077"/>
    </source>
</evidence>
<protein>
    <submittedName>
        <fullName evidence="16">Outer membrane receptor protein involved in Fe transport</fullName>
    </submittedName>
</protein>
<evidence type="ECO:0000256" key="9">
    <source>
        <dbReference type="ARBA" id="ARBA00023170"/>
    </source>
</evidence>
<evidence type="ECO:0000313" key="17">
    <source>
        <dbReference type="Proteomes" id="UP000541535"/>
    </source>
</evidence>
<dbReference type="CDD" id="cd01347">
    <property type="entry name" value="ligand_gated_channel"/>
    <property type="match status" value="1"/>
</dbReference>
<evidence type="ECO:0000256" key="2">
    <source>
        <dbReference type="ARBA" id="ARBA00009810"/>
    </source>
</evidence>
<sequence length="718" mass="78889">MQIMPCAIAAALALLPAVSRAADQAASQPMDKVQVTGSKLEQRRQETASTLLVGHEELMKQGDRSLAEALKRIPGISLGDGGGGKGSEIRMRGLGSGYVQILLNGMAVPNGFSLDSIAPDLIERVEVVQAASAELGTQAIAGTINIVLRKVASRPVQEFKLTLGRQWQHLLPGLNGQISGKTDSYSYLVGLDLQRSMEDEPRMVDDIQHGRQGGLMHRRIRDERETNSANMFNLSPRVSWNLGEGETLTSQNFIGVTRRKVAISGQERLVAGEAGEYPDGGSVFRAKTLMLRSDLHWQRELEAGGSREYKLGVQHNPRRTEYDFGGHPSSPGLPLRRHVSADVTETGVTASGKYAAQPSGGHALSAGWELAHLRRSQDRFENEFFATGAVVPVPDERFKGSSKRFAAYVQDEWEFSPAWAFSLGLRGELLKTTIQDRQQQDISRRSPILSPILQAAYKPSAEQKWRAGIARTYKAPTMAQLFPRRFTIDANNSAVRPDIQGNPDLRPERAWGLDAGYERYVGKNGLLAASVFLRRIDDVILPLLVRDGTRWLATPTNQGQADVHGFTLEAKLPLASFMADAPPLALNANLTRNWSRVKRLPGPDNRLAQQQPVSANLGLEYSKGQLDLGADFNYQGGGRARIGIDTASVNPASRELDVYGIWKLENGGRLRIGVSNLLHRDQVSREEYLAQAFFREQISTARSGAVLRVTYEFGKGKE</sequence>
<evidence type="ECO:0000259" key="15">
    <source>
        <dbReference type="Pfam" id="PF07715"/>
    </source>
</evidence>
<evidence type="ECO:0000256" key="11">
    <source>
        <dbReference type="PROSITE-ProRule" id="PRU01360"/>
    </source>
</evidence>
<comment type="similarity">
    <text evidence="2 11 12">Belongs to the TonB-dependent receptor family.</text>
</comment>
<dbReference type="PROSITE" id="PS52016">
    <property type="entry name" value="TONB_DEPENDENT_REC_3"/>
    <property type="match status" value="1"/>
</dbReference>
<evidence type="ECO:0000256" key="5">
    <source>
        <dbReference type="ARBA" id="ARBA00022692"/>
    </source>
</evidence>
<evidence type="ECO:0000259" key="14">
    <source>
        <dbReference type="Pfam" id="PF00593"/>
    </source>
</evidence>
<dbReference type="Pfam" id="PF00593">
    <property type="entry name" value="TonB_dep_Rec_b-barrel"/>
    <property type="match status" value="1"/>
</dbReference>
<name>A0A7W5BBN9_9BURK</name>
<feature type="signal peptide" evidence="13">
    <location>
        <begin position="1"/>
        <end position="21"/>
    </location>
</feature>
<keyword evidence="4 11" id="KW-1134">Transmembrane beta strand</keyword>
<dbReference type="GO" id="GO:0015344">
    <property type="term" value="F:siderophore uptake transmembrane transporter activity"/>
    <property type="evidence" value="ECO:0007669"/>
    <property type="project" value="TreeGrafter"/>
</dbReference>
<feature type="chain" id="PRO_5030937601" evidence="13">
    <location>
        <begin position="22"/>
        <end position="718"/>
    </location>
</feature>
<gene>
    <name evidence="16" type="ORF">FHS03_003092</name>
</gene>
<evidence type="ECO:0000256" key="1">
    <source>
        <dbReference type="ARBA" id="ARBA00004571"/>
    </source>
</evidence>
<keyword evidence="8 11" id="KW-0472">Membrane</keyword>
<keyword evidence="7 12" id="KW-0798">TonB box</keyword>